<dbReference type="PANTHER" id="PTHR33777:SF1">
    <property type="entry name" value="UPF0045 PROTEIN ECM15"/>
    <property type="match status" value="1"/>
</dbReference>
<dbReference type="OrthoDB" id="2147383at2"/>
<dbReference type="PATRIC" id="fig|632773.3.peg.1348"/>
<sequence>MRGMSYQRGVIFVGNRYLAGAEDWGKTSTSWAEPLTVKAMMKVSLKVYKAMPVWYHLLSVSALFASMIPWMAGWYQPGEWIGFPVYLWGYFFLGTHFWFPEEMKRYHGAEHKVFSSDELISVRNIKIINDAEITNRYCSTNVIVLYFIQLPIILMAILLLTSAPFFHQLEWSTYLNLLLLPFSLKWLNRSVRGRRLRNGILTLSYAAQRHVTTLEPNEKHLKTAVKAYRRVLLKESPGRLKQERPFGKPKKRNKKEESKMAIADITIVPLGSGSTSVSEVVASVHQLLKDTELPIQYELTPMSTIIEGKPEDLYDIIRQVHEVPFKHGHQRIALNIRIDDRRDKESGMALKLKAVNERLNE</sequence>
<dbReference type="SUPFAM" id="SSF89957">
    <property type="entry name" value="MTH1187/YkoF-like"/>
    <property type="match status" value="1"/>
</dbReference>
<dbReference type="Gene3D" id="3.30.70.930">
    <property type="match status" value="1"/>
</dbReference>
<dbReference type="EMBL" id="CP012502">
    <property type="protein sequence ID" value="AOM82639.1"/>
    <property type="molecule type" value="Genomic_DNA"/>
</dbReference>
<dbReference type="KEGG" id="bbev:BBEV_1274"/>
<dbReference type="STRING" id="632773.BBEV_1274"/>
<evidence type="ECO:0000256" key="1">
    <source>
        <dbReference type="ARBA" id="ARBA00010272"/>
    </source>
</evidence>
<dbReference type="AlphaFoldDB" id="A0A1D7QUI6"/>
<keyword evidence="2" id="KW-0812">Transmembrane</keyword>
<name>A0A1D7QUI6_9BACI</name>
<comment type="similarity">
    <text evidence="1">Belongs to the UPF0045 family.</text>
</comment>
<dbReference type="Pfam" id="PF01910">
    <property type="entry name" value="Thiamine_BP"/>
    <property type="match status" value="1"/>
</dbReference>
<feature type="transmembrane region" description="Helical" evidence="2">
    <location>
        <begin position="53"/>
        <end position="75"/>
    </location>
</feature>
<accession>A0A1D7QUI6</accession>
<keyword evidence="2" id="KW-1133">Transmembrane helix</keyword>
<reference evidence="4 5" key="1">
    <citation type="submission" date="2015-08" db="EMBL/GenBank/DDBJ databases">
        <title>The complete genome sequence of Bacillus beveridgei MLTeJB.</title>
        <authorList>
            <person name="Hanson T.E."/>
            <person name="Mesa C."/>
            <person name="Basesman S.M."/>
            <person name="Oremland R.S."/>
        </authorList>
    </citation>
    <scope>NUCLEOTIDE SEQUENCE [LARGE SCALE GENOMIC DNA]</scope>
    <source>
        <strain evidence="4 5">MLTeJB</strain>
    </source>
</reference>
<evidence type="ECO:0000313" key="4">
    <source>
        <dbReference type="EMBL" id="AOM82639.1"/>
    </source>
</evidence>
<gene>
    <name evidence="4" type="ORF">BBEV_1274</name>
</gene>
<dbReference type="PANTHER" id="PTHR33777">
    <property type="entry name" value="UPF0045 PROTEIN ECM15"/>
    <property type="match status" value="1"/>
</dbReference>
<feature type="transmembrane region" description="Helical" evidence="2">
    <location>
        <begin position="81"/>
        <end position="99"/>
    </location>
</feature>
<evidence type="ECO:0000259" key="3">
    <source>
        <dbReference type="Pfam" id="PF01910"/>
    </source>
</evidence>
<evidence type="ECO:0000256" key="2">
    <source>
        <dbReference type="SAM" id="Phobius"/>
    </source>
</evidence>
<proteinExistence type="inferred from homology"/>
<keyword evidence="2" id="KW-0472">Membrane</keyword>
<dbReference type="InterPro" id="IPR051614">
    <property type="entry name" value="UPF0045_domain"/>
</dbReference>
<evidence type="ECO:0000313" key="5">
    <source>
        <dbReference type="Proteomes" id="UP000094463"/>
    </source>
</evidence>
<dbReference type="InterPro" id="IPR010787">
    <property type="entry name" value="DUF1385"/>
</dbReference>
<dbReference type="InterPro" id="IPR002767">
    <property type="entry name" value="Thiamine_BP"/>
</dbReference>
<organism evidence="4 5">
    <name type="scientific">Salisediminibacterium beveridgei</name>
    <dbReference type="NCBI Taxonomy" id="632773"/>
    <lineage>
        <taxon>Bacteria</taxon>
        <taxon>Bacillati</taxon>
        <taxon>Bacillota</taxon>
        <taxon>Bacilli</taxon>
        <taxon>Bacillales</taxon>
        <taxon>Bacillaceae</taxon>
        <taxon>Salisediminibacterium</taxon>
    </lineage>
</organism>
<keyword evidence="5" id="KW-1185">Reference proteome</keyword>
<dbReference type="GO" id="GO:0005829">
    <property type="term" value="C:cytosol"/>
    <property type="evidence" value="ECO:0007669"/>
    <property type="project" value="TreeGrafter"/>
</dbReference>
<dbReference type="Proteomes" id="UP000094463">
    <property type="component" value="Chromosome"/>
</dbReference>
<feature type="domain" description="Thiamine-binding protein" evidence="3">
    <location>
        <begin position="263"/>
        <end position="355"/>
    </location>
</feature>
<dbReference type="InterPro" id="IPR029756">
    <property type="entry name" value="MTH1187/YkoF-like"/>
</dbReference>
<feature type="transmembrane region" description="Helical" evidence="2">
    <location>
        <begin position="143"/>
        <end position="165"/>
    </location>
</feature>
<dbReference type="NCBIfam" id="TIGR00106">
    <property type="entry name" value="MTH1187 family thiamine-binding protein"/>
    <property type="match status" value="1"/>
</dbReference>
<dbReference type="Pfam" id="PF07136">
    <property type="entry name" value="DUF1385"/>
    <property type="match status" value="1"/>
</dbReference>
<protein>
    <recommendedName>
        <fullName evidence="3">Thiamine-binding protein domain-containing protein</fullName>
    </recommendedName>
</protein>